<reference evidence="2 3" key="1">
    <citation type="journal article" date="2021" name="BMC Genomics">
        <title>Datura genome reveals duplications of psychoactive alkaloid biosynthetic genes and high mutation rate following tissue culture.</title>
        <authorList>
            <person name="Rajewski A."/>
            <person name="Carter-House D."/>
            <person name="Stajich J."/>
            <person name="Litt A."/>
        </authorList>
    </citation>
    <scope>NUCLEOTIDE SEQUENCE [LARGE SCALE GENOMIC DNA]</scope>
    <source>
        <strain evidence="2">AR-01</strain>
    </source>
</reference>
<evidence type="ECO:0000313" key="2">
    <source>
        <dbReference type="EMBL" id="MCD7466911.1"/>
    </source>
</evidence>
<dbReference type="EMBL" id="JACEIK010001181">
    <property type="protein sequence ID" value="MCD7466911.1"/>
    <property type="molecule type" value="Genomic_DNA"/>
</dbReference>
<evidence type="ECO:0000256" key="1">
    <source>
        <dbReference type="SAM" id="MobiDB-lite"/>
    </source>
</evidence>
<keyword evidence="3" id="KW-1185">Reference proteome</keyword>
<feature type="region of interest" description="Disordered" evidence="1">
    <location>
        <begin position="66"/>
        <end position="90"/>
    </location>
</feature>
<feature type="non-terminal residue" evidence="2">
    <location>
        <position position="1"/>
    </location>
</feature>
<dbReference type="Proteomes" id="UP000823775">
    <property type="component" value="Unassembled WGS sequence"/>
</dbReference>
<organism evidence="2 3">
    <name type="scientific">Datura stramonium</name>
    <name type="common">Jimsonweed</name>
    <name type="synonym">Common thornapple</name>
    <dbReference type="NCBI Taxonomy" id="4076"/>
    <lineage>
        <taxon>Eukaryota</taxon>
        <taxon>Viridiplantae</taxon>
        <taxon>Streptophyta</taxon>
        <taxon>Embryophyta</taxon>
        <taxon>Tracheophyta</taxon>
        <taxon>Spermatophyta</taxon>
        <taxon>Magnoliopsida</taxon>
        <taxon>eudicotyledons</taxon>
        <taxon>Gunneridae</taxon>
        <taxon>Pentapetalae</taxon>
        <taxon>asterids</taxon>
        <taxon>lamiids</taxon>
        <taxon>Solanales</taxon>
        <taxon>Solanaceae</taxon>
        <taxon>Solanoideae</taxon>
        <taxon>Datureae</taxon>
        <taxon>Datura</taxon>
    </lineage>
</organism>
<protein>
    <submittedName>
        <fullName evidence="2">Uncharacterized protein</fullName>
    </submittedName>
</protein>
<proteinExistence type="predicted"/>
<name>A0ABS8T7H1_DATST</name>
<comment type="caution">
    <text evidence="2">The sequence shown here is derived from an EMBL/GenBank/DDBJ whole genome shotgun (WGS) entry which is preliminary data.</text>
</comment>
<accession>A0ABS8T7H1</accession>
<sequence length="90" mass="9856">VRMNKAKSRHKALHCHTCYDQQCDAQALQCDEERREVSACLSDAVHDAAPVWRDAMRSAQACSNGQQGIPLQLGKGAANPNEIHEGTKKA</sequence>
<evidence type="ECO:0000313" key="3">
    <source>
        <dbReference type="Proteomes" id="UP000823775"/>
    </source>
</evidence>
<gene>
    <name evidence="2" type="ORF">HAX54_004003</name>
</gene>